<accession>A0A5C5XM25</accession>
<keyword evidence="2" id="KW-1185">Reference proteome</keyword>
<proteinExistence type="predicted"/>
<evidence type="ECO:0000313" key="1">
    <source>
        <dbReference type="EMBL" id="TWT63511.1"/>
    </source>
</evidence>
<protein>
    <submittedName>
        <fullName evidence="1">Uncharacterized protein</fullName>
    </submittedName>
</protein>
<organism evidence="1 2">
    <name type="scientific">Rubinisphaera italica</name>
    <dbReference type="NCBI Taxonomy" id="2527969"/>
    <lineage>
        <taxon>Bacteria</taxon>
        <taxon>Pseudomonadati</taxon>
        <taxon>Planctomycetota</taxon>
        <taxon>Planctomycetia</taxon>
        <taxon>Planctomycetales</taxon>
        <taxon>Planctomycetaceae</taxon>
        <taxon>Rubinisphaera</taxon>
    </lineage>
</organism>
<dbReference type="RefSeq" id="WP_146505245.1">
    <property type="nucleotide sequence ID" value="NZ_SJPG01000001.1"/>
</dbReference>
<sequence length="167" mass="19081">MVRKEGPVSDPTGFRLYRLVNLVRLVKVFLSEKLFPTDCRISVQLRETNNSVHLATVIKKQVDASDIFSFGRPVGSVRKEFCYIDFIPQAVSSSRFASIANSKKTQENMSNITYLKIFESKTNATCHSLVALRHPDFQKKTAQLFCCAVQKHHRSAQRRLNLIESLF</sequence>
<comment type="caution">
    <text evidence="1">The sequence shown here is derived from an EMBL/GenBank/DDBJ whole genome shotgun (WGS) entry which is preliminary data.</text>
</comment>
<dbReference type="Proteomes" id="UP000316095">
    <property type="component" value="Unassembled WGS sequence"/>
</dbReference>
<evidence type="ECO:0000313" key="2">
    <source>
        <dbReference type="Proteomes" id="UP000316095"/>
    </source>
</evidence>
<dbReference type="AlphaFoldDB" id="A0A5C5XM25"/>
<name>A0A5C5XM25_9PLAN</name>
<dbReference type="EMBL" id="SJPG01000001">
    <property type="protein sequence ID" value="TWT63511.1"/>
    <property type="molecule type" value="Genomic_DNA"/>
</dbReference>
<reference evidence="1 2" key="1">
    <citation type="submission" date="2019-02" db="EMBL/GenBank/DDBJ databases">
        <title>Deep-cultivation of Planctomycetes and their phenomic and genomic characterization uncovers novel biology.</title>
        <authorList>
            <person name="Wiegand S."/>
            <person name="Jogler M."/>
            <person name="Boedeker C."/>
            <person name="Pinto D."/>
            <person name="Vollmers J."/>
            <person name="Rivas-Marin E."/>
            <person name="Kohn T."/>
            <person name="Peeters S.H."/>
            <person name="Heuer A."/>
            <person name="Rast P."/>
            <person name="Oberbeckmann S."/>
            <person name="Bunk B."/>
            <person name="Jeske O."/>
            <person name="Meyerdierks A."/>
            <person name="Storesund J.E."/>
            <person name="Kallscheuer N."/>
            <person name="Luecker S."/>
            <person name="Lage O.M."/>
            <person name="Pohl T."/>
            <person name="Merkel B.J."/>
            <person name="Hornburger P."/>
            <person name="Mueller R.-W."/>
            <person name="Bruemmer F."/>
            <person name="Labrenz M."/>
            <person name="Spormann A.M."/>
            <person name="Op Den Camp H."/>
            <person name="Overmann J."/>
            <person name="Amann R."/>
            <person name="Jetten M.S.M."/>
            <person name="Mascher T."/>
            <person name="Medema M.H."/>
            <person name="Devos D.P."/>
            <person name="Kaster A.-K."/>
            <person name="Ovreas L."/>
            <person name="Rohde M."/>
            <person name="Galperin M.Y."/>
            <person name="Jogler C."/>
        </authorList>
    </citation>
    <scope>NUCLEOTIDE SEQUENCE [LARGE SCALE GENOMIC DNA]</scope>
    <source>
        <strain evidence="1 2">Pan54</strain>
    </source>
</reference>
<gene>
    <name evidence="1" type="ORF">Pan54_42640</name>
</gene>